<evidence type="ECO:0000256" key="4">
    <source>
        <dbReference type="PROSITE-ProRule" id="PRU00510"/>
    </source>
</evidence>
<dbReference type="RefSeq" id="WP_264893135.1">
    <property type="nucleotide sequence ID" value="NZ_CP110257.1"/>
</dbReference>
<keyword evidence="8" id="KW-1185">Reference proteome</keyword>
<dbReference type="PROSITE" id="PS01102">
    <property type="entry name" value="ZF_DKSA_1"/>
    <property type="match status" value="1"/>
</dbReference>
<evidence type="ECO:0000256" key="3">
    <source>
        <dbReference type="ARBA" id="ARBA00022833"/>
    </source>
</evidence>
<accession>A0ABY6MTP4</accession>
<dbReference type="SUPFAM" id="SSF57716">
    <property type="entry name" value="Glucocorticoid receptor-like (DNA-binding domain)"/>
    <property type="match status" value="1"/>
</dbReference>
<feature type="domain" description="Zinc finger DksA/TraR C4-type" evidence="6">
    <location>
        <begin position="82"/>
        <end position="117"/>
    </location>
</feature>
<keyword evidence="5" id="KW-0175">Coiled coil</keyword>
<keyword evidence="2" id="KW-0863">Zinc-finger</keyword>
<reference evidence="7" key="1">
    <citation type="submission" date="2022-10" db="EMBL/GenBank/DDBJ databases">
        <title>Complete genome sequence of Schlegelella aquatica LMG 23380.</title>
        <authorList>
            <person name="Musilova J."/>
            <person name="Kourilova X."/>
            <person name="Bezdicek M."/>
            <person name="Hermankova K."/>
            <person name="Obruca S."/>
            <person name="Sedlar K."/>
        </authorList>
    </citation>
    <scope>NUCLEOTIDE SEQUENCE</scope>
    <source>
        <strain evidence="7">LMG 23380</strain>
    </source>
</reference>
<keyword evidence="1" id="KW-0479">Metal-binding</keyword>
<evidence type="ECO:0000259" key="6">
    <source>
        <dbReference type="Pfam" id="PF01258"/>
    </source>
</evidence>
<dbReference type="SUPFAM" id="SSF109635">
    <property type="entry name" value="DnaK suppressor protein DksA, alpha-hairpin domain"/>
    <property type="match status" value="1"/>
</dbReference>
<dbReference type="InterPro" id="IPR000962">
    <property type="entry name" value="Znf_DskA_TraR"/>
</dbReference>
<dbReference type="InterPro" id="IPR037187">
    <property type="entry name" value="DnaK_N"/>
</dbReference>
<protein>
    <submittedName>
        <fullName evidence="7">TraR/DksA C4-type zinc finger protein</fullName>
    </submittedName>
</protein>
<feature type="coiled-coil region" evidence="5">
    <location>
        <begin position="3"/>
        <end position="30"/>
    </location>
</feature>
<dbReference type="Gene3D" id="1.20.120.910">
    <property type="entry name" value="DksA, coiled-coil domain"/>
    <property type="match status" value="1"/>
</dbReference>
<evidence type="ECO:0000256" key="2">
    <source>
        <dbReference type="ARBA" id="ARBA00022771"/>
    </source>
</evidence>
<dbReference type="EMBL" id="CP110257">
    <property type="protein sequence ID" value="UZD55381.1"/>
    <property type="molecule type" value="Genomic_DNA"/>
</dbReference>
<organism evidence="7 8">
    <name type="scientific">Caldimonas aquatica</name>
    <dbReference type="NCBI Taxonomy" id="376175"/>
    <lineage>
        <taxon>Bacteria</taxon>
        <taxon>Pseudomonadati</taxon>
        <taxon>Pseudomonadota</taxon>
        <taxon>Betaproteobacteria</taxon>
        <taxon>Burkholderiales</taxon>
        <taxon>Sphaerotilaceae</taxon>
        <taxon>Caldimonas</taxon>
    </lineage>
</organism>
<evidence type="ECO:0000256" key="1">
    <source>
        <dbReference type="ARBA" id="ARBA00022723"/>
    </source>
</evidence>
<dbReference type="Pfam" id="PF01258">
    <property type="entry name" value="zf-dskA_traR"/>
    <property type="match status" value="1"/>
</dbReference>
<dbReference type="PANTHER" id="PTHR33823:SF4">
    <property type="entry name" value="GENERAL STRESS PROTEIN 16O"/>
    <property type="match status" value="1"/>
</dbReference>
<dbReference type="PROSITE" id="PS51128">
    <property type="entry name" value="ZF_DKSA_2"/>
    <property type="match status" value="1"/>
</dbReference>
<proteinExistence type="predicted"/>
<evidence type="ECO:0000256" key="5">
    <source>
        <dbReference type="SAM" id="Coils"/>
    </source>
</evidence>
<dbReference type="PANTHER" id="PTHR33823">
    <property type="entry name" value="RNA POLYMERASE-BINDING TRANSCRIPTION FACTOR DKSA-RELATED"/>
    <property type="match status" value="1"/>
</dbReference>
<dbReference type="Proteomes" id="UP001163266">
    <property type="component" value="Chromosome"/>
</dbReference>
<feature type="zinc finger region" description="dksA C4-type" evidence="4">
    <location>
        <begin position="87"/>
        <end position="111"/>
    </location>
</feature>
<name>A0ABY6MTP4_9BURK</name>
<evidence type="ECO:0000313" key="8">
    <source>
        <dbReference type="Proteomes" id="UP001163266"/>
    </source>
</evidence>
<dbReference type="InterPro" id="IPR020458">
    <property type="entry name" value="Znf_DskA_TraR_CS"/>
</dbReference>
<sequence>MTSAGTDLLRERLQKRLDELRAEVRAASLRDASEAEAVVREAHDRGDEASAEIQLGIGDAELVRDLHELREVEAALQRMARGTYGQCEDCGQEIGEARLAAHPAARRCAACQAAQERRRPR</sequence>
<gene>
    <name evidence="7" type="ORF">OMP39_01975</name>
</gene>
<evidence type="ECO:0000313" key="7">
    <source>
        <dbReference type="EMBL" id="UZD55381.1"/>
    </source>
</evidence>
<keyword evidence="3" id="KW-0862">Zinc</keyword>